<dbReference type="PROSITE" id="PS51729">
    <property type="entry name" value="GNAT_YJDJ"/>
    <property type="match status" value="1"/>
</dbReference>
<dbReference type="AlphaFoldDB" id="A0A1L5NY66"/>
<evidence type="ECO:0000259" key="1">
    <source>
        <dbReference type="PROSITE" id="PS51729"/>
    </source>
</evidence>
<dbReference type="GO" id="GO:0016746">
    <property type="term" value="F:acyltransferase activity"/>
    <property type="evidence" value="ECO:0007669"/>
    <property type="project" value="UniProtKB-KW"/>
</dbReference>
<evidence type="ECO:0000313" key="3">
    <source>
        <dbReference type="Proteomes" id="UP000184749"/>
    </source>
</evidence>
<dbReference type="SUPFAM" id="SSF55729">
    <property type="entry name" value="Acyl-CoA N-acyltransferases (Nat)"/>
    <property type="match status" value="1"/>
</dbReference>
<gene>
    <name evidence="2" type="ORF">IE4872_PD02300</name>
</gene>
<dbReference type="InterPro" id="IPR031165">
    <property type="entry name" value="GNAT_YJDJ"/>
</dbReference>
<name>A0A1L5NY66_9HYPH</name>
<dbReference type="InterPro" id="IPR016181">
    <property type="entry name" value="Acyl_CoA_acyltransferase"/>
</dbReference>
<dbReference type="PANTHER" id="PTHR31435:SF10">
    <property type="entry name" value="BSR4717 PROTEIN"/>
    <property type="match status" value="1"/>
</dbReference>
<proteinExistence type="predicted"/>
<dbReference type="PANTHER" id="PTHR31435">
    <property type="entry name" value="PROTEIN NATD1"/>
    <property type="match status" value="1"/>
</dbReference>
<keyword evidence="2" id="KW-0012">Acyltransferase</keyword>
<feature type="domain" description="N-acetyltransferase" evidence="1">
    <location>
        <begin position="11"/>
        <end position="96"/>
    </location>
</feature>
<reference evidence="2 3" key="1">
    <citation type="submission" date="2016-09" db="EMBL/GenBank/DDBJ databases">
        <title>The complete genome sequences of Rhizobium gallicum, symbiovars gallicum and phaseoli, symbionts associated to common bean (Phaseolus vulgaris).</title>
        <authorList>
            <person name="Bustos P."/>
            <person name="Santamaria R.I."/>
            <person name="Perez-Carrascal O.M."/>
            <person name="Juarez S."/>
            <person name="Lozano L."/>
            <person name="Martinez-Flores I."/>
            <person name="Martinez-Romero E."/>
            <person name="Cevallos M."/>
            <person name="Romero D."/>
            <person name="Davila G."/>
            <person name="Gonzalez V."/>
        </authorList>
    </citation>
    <scope>NUCLEOTIDE SEQUENCE [LARGE SCALE GENOMIC DNA]</scope>
    <source>
        <strain evidence="2 3">IE4872</strain>
        <plasmid evidence="3">prgalie4872d</plasmid>
    </source>
</reference>
<protein>
    <submittedName>
        <fullName evidence="2">N-Acyltransferase family protein</fullName>
    </submittedName>
</protein>
<dbReference type="EMBL" id="CP017105">
    <property type="protein sequence ID" value="APO72811.1"/>
    <property type="molecule type" value="Genomic_DNA"/>
</dbReference>
<dbReference type="Gene3D" id="3.40.630.30">
    <property type="match status" value="1"/>
</dbReference>
<accession>A0A1L5NY66</accession>
<geneLocation type="plasmid" evidence="3">
    <name>prgalie4872d</name>
</geneLocation>
<keyword evidence="2" id="KW-0614">Plasmid</keyword>
<dbReference type="Pfam" id="PF14542">
    <property type="entry name" value="Acetyltransf_CG"/>
    <property type="match status" value="1"/>
</dbReference>
<dbReference type="Proteomes" id="UP000184749">
    <property type="component" value="Plasmid pRgalIE4872d"/>
</dbReference>
<keyword evidence="2" id="KW-0808">Transferase</keyword>
<sequence>MEDTAMDSHVRDNTEKHRFERQIHDGSLAAAYYRLENGRYVFFDVEVPEFASQGIGAALVQGVFNTLRERGEKAVIKCSFMQSFLQAHPEYHDVVDTAP</sequence>
<organism evidence="2 3">
    <name type="scientific">Rhizobium gallicum</name>
    <dbReference type="NCBI Taxonomy" id="56730"/>
    <lineage>
        <taxon>Bacteria</taxon>
        <taxon>Pseudomonadati</taxon>
        <taxon>Pseudomonadota</taxon>
        <taxon>Alphaproteobacteria</taxon>
        <taxon>Hyphomicrobiales</taxon>
        <taxon>Rhizobiaceae</taxon>
        <taxon>Rhizobium/Agrobacterium group</taxon>
        <taxon>Rhizobium</taxon>
    </lineage>
</organism>
<dbReference type="InterPro" id="IPR045057">
    <property type="entry name" value="Gcn5-rel_NAT"/>
</dbReference>
<evidence type="ECO:0000313" key="2">
    <source>
        <dbReference type="EMBL" id="APO72811.1"/>
    </source>
</evidence>